<evidence type="ECO:0000313" key="8">
    <source>
        <dbReference type="Proteomes" id="UP001209229"/>
    </source>
</evidence>
<proteinExistence type="inferred from homology"/>
<comment type="similarity">
    <text evidence="6">Belongs to the RnpA family.</text>
</comment>
<dbReference type="Pfam" id="PF00825">
    <property type="entry name" value="Ribonuclease_P"/>
    <property type="match status" value="1"/>
</dbReference>
<name>A0AAE3M7K8_9BACT</name>
<comment type="caution">
    <text evidence="7">The sequence shown here is derived from an EMBL/GenBank/DDBJ whole genome shotgun (WGS) entry which is preliminary data.</text>
</comment>
<dbReference type="InterPro" id="IPR014721">
    <property type="entry name" value="Ribsml_uS5_D2-typ_fold_subgr"/>
</dbReference>
<comment type="subunit">
    <text evidence="6">Consists of a catalytic RNA component (M1 or rnpB) and a protein subunit.</text>
</comment>
<evidence type="ECO:0000256" key="4">
    <source>
        <dbReference type="ARBA" id="ARBA00022801"/>
    </source>
</evidence>
<keyword evidence="8" id="KW-1185">Reference proteome</keyword>
<keyword evidence="4 6" id="KW-0378">Hydrolase</keyword>
<comment type="catalytic activity">
    <reaction evidence="6">
        <text>Endonucleolytic cleavage of RNA, removing 5'-extranucleotides from tRNA precursor.</text>
        <dbReference type="EC" id="3.1.26.5"/>
    </reaction>
</comment>
<dbReference type="GO" id="GO:0000049">
    <property type="term" value="F:tRNA binding"/>
    <property type="evidence" value="ECO:0007669"/>
    <property type="project" value="UniProtKB-UniRule"/>
</dbReference>
<accession>A0AAE3M7K8</accession>
<dbReference type="Proteomes" id="UP001209229">
    <property type="component" value="Unassembled WGS sequence"/>
</dbReference>
<comment type="function">
    <text evidence="6">RNaseP catalyzes the removal of the 5'-leader sequence from pre-tRNA to produce the mature 5'-terminus. It can also cleave other RNA substrates such as 4.5S RNA. The protein component plays an auxiliary but essential role in vivo by binding to the 5'-leader sequence and broadening the substrate specificity of the ribozyme.</text>
</comment>
<dbReference type="AlphaFoldDB" id="A0AAE3M7K8"/>
<evidence type="ECO:0000256" key="6">
    <source>
        <dbReference type="HAMAP-Rule" id="MF_00227"/>
    </source>
</evidence>
<sequence>MAHSDYSFPKSDRLCSHILIEKLFTEGNSFICYPFRVVYHATELPDETNSQVLFSVSKKRFKRAVHRNLLKRRCREAYRLNRNEFNTFLKETNQQIIFACVYISGEQQSYSSIQKGIKKSLIKLQKVLSEESDHATD</sequence>
<dbReference type="EMBL" id="JAPDPJ010000063">
    <property type="protein sequence ID" value="MCW3788729.1"/>
    <property type="molecule type" value="Genomic_DNA"/>
</dbReference>
<dbReference type="InterPro" id="IPR020568">
    <property type="entry name" value="Ribosomal_Su5_D2-typ_SF"/>
</dbReference>
<evidence type="ECO:0000256" key="5">
    <source>
        <dbReference type="ARBA" id="ARBA00022884"/>
    </source>
</evidence>
<dbReference type="EC" id="3.1.26.5" evidence="6"/>
<protein>
    <recommendedName>
        <fullName evidence="6">Ribonuclease P protein component</fullName>
        <shortName evidence="6">RNase P protein</shortName>
        <shortName evidence="6">RNaseP protein</shortName>
        <ecNumber evidence="6">3.1.26.5</ecNumber>
    </recommendedName>
    <alternativeName>
        <fullName evidence="6">Protein C5</fullName>
    </alternativeName>
</protein>
<keyword evidence="1 6" id="KW-0819">tRNA processing</keyword>
<keyword evidence="2 6" id="KW-0540">Nuclease</keyword>
<evidence type="ECO:0000313" key="7">
    <source>
        <dbReference type="EMBL" id="MCW3788729.1"/>
    </source>
</evidence>
<keyword evidence="3 6" id="KW-0255">Endonuclease</keyword>
<gene>
    <name evidence="6" type="primary">rnpA</name>
    <name evidence="7" type="ORF">OM075_19825</name>
</gene>
<dbReference type="SUPFAM" id="SSF54211">
    <property type="entry name" value="Ribosomal protein S5 domain 2-like"/>
    <property type="match status" value="1"/>
</dbReference>
<dbReference type="RefSeq" id="WP_301192286.1">
    <property type="nucleotide sequence ID" value="NZ_JAPDPJ010000063.1"/>
</dbReference>
<dbReference type="Gene3D" id="3.30.230.10">
    <property type="match status" value="1"/>
</dbReference>
<evidence type="ECO:0000256" key="2">
    <source>
        <dbReference type="ARBA" id="ARBA00022722"/>
    </source>
</evidence>
<dbReference type="GO" id="GO:0004526">
    <property type="term" value="F:ribonuclease P activity"/>
    <property type="evidence" value="ECO:0007669"/>
    <property type="project" value="UniProtKB-UniRule"/>
</dbReference>
<dbReference type="InterPro" id="IPR000100">
    <property type="entry name" value="RNase_P"/>
</dbReference>
<dbReference type="HAMAP" id="MF_00227">
    <property type="entry name" value="RNase_P"/>
    <property type="match status" value="1"/>
</dbReference>
<keyword evidence="5 6" id="KW-0694">RNA-binding</keyword>
<dbReference type="GO" id="GO:0001682">
    <property type="term" value="P:tRNA 5'-leader removal"/>
    <property type="evidence" value="ECO:0007669"/>
    <property type="project" value="UniProtKB-UniRule"/>
</dbReference>
<organism evidence="7 8">
    <name type="scientific">Plebeiibacterium sediminum</name>
    <dbReference type="NCBI Taxonomy" id="2992112"/>
    <lineage>
        <taxon>Bacteria</taxon>
        <taxon>Pseudomonadati</taxon>
        <taxon>Bacteroidota</taxon>
        <taxon>Bacteroidia</taxon>
        <taxon>Marinilabiliales</taxon>
        <taxon>Marinilabiliaceae</taxon>
        <taxon>Plebeiibacterium</taxon>
    </lineage>
</organism>
<reference evidence="7" key="1">
    <citation type="submission" date="2022-10" db="EMBL/GenBank/DDBJ databases">
        <authorList>
            <person name="Yu W.X."/>
        </authorList>
    </citation>
    <scope>NUCLEOTIDE SEQUENCE</scope>
    <source>
        <strain evidence="7">AAT</strain>
    </source>
</reference>
<evidence type="ECO:0000256" key="3">
    <source>
        <dbReference type="ARBA" id="ARBA00022759"/>
    </source>
</evidence>
<evidence type="ECO:0000256" key="1">
    <source>
        <dbReference type="ARBA" id="ARBA00022694"/>
    </source>
</evidence>